<dbReference type="GO" id="GO:0003677">
    <property type="term" value="F:DNA binding"/>
    <property type="evidence" value="ECO:0007669"/>
    <property type="project" value="UniProtKB-KW"/>
</dbReference>
<dbReference type="SUPFAM" id="SSF101941">
    <property type="entry name" value="NAC domain"/>
    <property type="match status" value="1"/>
</dbReference>
<evidence type="ECO:0000256" key="1">
    <source>
        <dbReference type="ARBA" id="ARBA00023015"/>
    </source>
</evidence>
<keyword evidence="8" id="KW-1185">Reference proteome</keyword>
<dbReference type="PROSITE" id="PS51005">
    <property type="entry name" value="NAC"/>
    <property type="match status" value="1"/>
</dbReference>
<dbReference type="Proteomes" id="UP001153555">
    <property type="component" value="Unassembled WGS sequence"/>
</dbReference>
<feature type="region of interest" description="Disordered" evidence="5">
    <location>
        <begin position="395"/>
        <end position="427"/>
    </location>
</feature>
<dbReference type="EMBL" id="CACSLK010011313">
    <property type="protein sequence ID" value="CAA0813315.1"/>
    <property type="molecule type" value="Genomic_DNA"/>
</dbReference>
<keyword evidence="4" id="KW-0539">Nucleus</keyword>
<organism evidence="7 8">
    <name type="scientific">Striga hermonthica</name>
    <name type="common">Purple witchweed</name>
    <name type="synonym">Buchnera hermonthica</name>
    <dbReference type="NCBI Taxonomy" id="68872"/>
    <lineage>
        <taxon>Eukaryota</taxon>
        <taxon>Viridiplantae</taxon>
        <taxon>Streptophyta</taxon>
        <taxon>Embryophyta</taxon>
        <taxon>Tracheophyta</taxon>
        <taxon>Spermatophyta</taxon>
        <taxon>Magnoliopsida</taxon>
        <taxon>eudicotyledons</taxon>
        <taxon>Gunneridae</taxon>
        <taxon>Pentapetalae</taxon>
        <taxon>asterids</taxon>
        <taxon>lamiids</taxon>
        <taxon>Lamiales</taxon>
        <taxon>Orobanchaceae</taxon>
        <taxon>Buchnereae</taxon>
        <taxon>Striga</taxon>
    </lineage>
</organism>
<evidence type="ECO:0000256" key="2">
    <source>
        <dbReference type="ARBA" id="ARBA00023125"/>
    </source>
</evidence>
<dbReference type="GO" id="GO:0006355">
    <property type="term" value="P:regulation of DNA-templated transcription"/>
    <property type="evidence" value="ECO:0007669"/>
    <property type="project" value="InterPro"/>
</dbReference>
<protein>
    <submittedName>
        <fullName evidence="7">NAC domain containing protein 57</fullName>
    </submittedName>
</protein>
<dbReference type="AlphaFoldDB" id="A0A9N7MQD6"/>
<name>A0A9N7MQD6_STRHE</name>
<reference evidence="7" key="1">
    <citation type="submission" date="2019-12" db="EMBL/GenBank/DDBJ databases">
        <authorList>
            <person name="Scholes J."/>
        </authorList>
    </citation>
    <scope>NUCLEOTIDE SEQUENCE</scope>
</reference>
<evidence type="ECO:0000313" key="7">
    <source>
        <dbReference type="EMBL" id="CAA0813315.1"/>
    </source>
</evidence>
<dbReference type="Pfam" id="PF02365">
    <property type="entry name" value="NAM"/>
    <property type="match status" value="1"/>
</dbReference>
<feature type="region of interest" description="Disordered" evidence="5">
    <location>
        <begin position="470"/>
        <end position="489"/>
    </location>
</feature>
<feature type="region of interest" description="Disordered" evidence="5">
    <location>
        <begin position="564"/>
        <end position="597"/>
    </location>
</feature>
<evidence type="ECO:0000313" key="8">
    <source>
        <dbReference type="Proteomes" id="UP001153555"/>
    </source>
</evidence>
<keyword evidence="1" id="KW-0805">Transcription regulation</keyword>
<dbReference type="OrthoDB" id="1625833at2759"/>
<dbReference type="PANTHER" id="PTHR31744">
    <property type="entry name" value="PROTEIN CUP-SHAPED COTYLEDON 2-RELATED"/>
    <property type="match status" value="1"/>
</dbReference>
<evidence type="ECO:0000256" key="5">
    <source>
        <dbReference type="SAM" id="MobiDB-lite"/>
    </source>
</evidence>
<evidence type="ECO:0000256" key="4">
    <source>
        <dbReference type="ARBA" id="ARBA00023242"/>
    </source>
</evidence>
<dbReference type="InterPro" id="IPR003441">
    <property type="entry name" value="NAC-dom"/>
</dbReference>
<feature type="domain" description="NAC" evidence="6">
    <location>
        <begin position="225"/>
        <end position="357"/>
    </location>
</feature>
<accession>A0A9N7MQD6</accession>
<sequence>MVAFDLTPLKVGPEFGTYSSCPTYLQVHVLGVCTTLTQRTPTISRIFDQSLGHNPNCPNKPPVDRLQPAIRAFAINELKITIFDNQTALALDLCPSLRPTTVGPWPCSLAHVLQQKPQCPSPSYYRRPAKPPSPAMCIRYMPNVRWELFGLQLNLSSELDPSPALKVMESSWKLPTTISMEQKENIGLENCGFRSLARLSRDKSLSPFSSISTWVSMCPSAESPPRAELCLFLTDDQIIPFLNEYTPQSHLPNNVLADWSPYQYPPSNLPEGIWYLVPIDVKKEYVHGFWKANGEDSRIYSNSTITGWRTTLQYFEGQAPDEQRTDWRMHKYWITRKELHDKDKPKESRLLCRVFCNDKNGKSENCSQNYVTTIEPEKINYLALFKSNAVVTSGEDCGSESKAKEEREAAADNNAEVNLRGEPDPEANRECEGAVALRAADSKPNSSGQVFSQVECFERGDFLELADLEDNVSHSSSSRNSSCLSNSSDEEFDVSAYLRDIEADELNPMRGEQLSSKYEFTSVRLDDVVLEPPPSGTLLTGSIQNNVAEGSQRGLTVQKMSADEREMENTTEGHNPDSPIEGTSNNGIAGRERKLSESSRMKKLKMCFCFKPF</sequence>
<dbReference type="InterPro" id="IPR036093">
    <property type="entry name" value="NAC_dom_sf"/>
</dbReference>
<feature type="compositionally biased region" description="Basic and acidic residues" evidence="5">
    <location>
        <begin position="399"/>
        <end position="410"/>
    </location>
</feature>
<evidence type="ECO:0000256" key="3">
    <source>
        <dbReference type="ARBA" id="ARBA00023163"/>
    </source>
</evidence>
<proteinExistence type="predicted"/>
<feature type="compositionally biased region" description="Low complexity" evidence="5">
    <location>
        <begin position="473"/>
        <end position="487"/>
    </location>
</feature>
<keyword evidence="2" id="KW-0238">DNA-binding</keyword>
<evidence type="ECO:0000259" key="6">
    <source>
        <dbReference type="PROSITE" id="PS51005"/>
    </source>
</evidence>
<dbReference type="Gene3D" id="2.170.150.80">
    <property type="entry name" value="NAC domain"/>
    <property type="match status" value="1"/>
</dbReference>
<keyword evidence="3" id="KW-0804">Transcription</keyword>
<comment type="caution">
    <text evidence="7">The sequence shown here is derived from an EMBL/GenBank/DDBJ whole genome shotgun (WGS) entry which is preliminary data.</text>
</comment>
<gene>
    <name evidence="7" type="ORF">SHERM_13874</name>
</gene>